<gene>
    <name evidence="1" type="ORF">CC78DRAFT_113733</name>
</gene>
<organism evidence="1 2">
    <name type="scientific">Lojkania enalia</name>
    <dbReference type="NCBI Taxonomy" id="147567"/>
    <lineage>
        <taxon>Eukaryota</taxon>
        <taxon>Fungi</taxon>
        <taxon>Dikarya</taxon>
        <taxon>Ascomycota</taxon>
        <taxon>Pezizomycotina</taxon>
        <taxon>Dothideomycetes</taxon>
        <taxon>Pleosporomycetidae</taxon>
        <taxon>Pleosporales</taxon>
        <taxon>Pleosporales incertae sedis</taxon>
        <taxon>Lojkania</taxon>
    </lineage>
</organism>
<comment type="caution">
    <text evidence="1">The sequence shown here is derived from an EMBL/GenBank/DDBJ whole genome shotgun (WGS) entry which is preliminary data.</text>
</comment>
<name>A0A9P4JZ54_9PLEO</name>
<proteinExistence type="predicted"/>
<sequence>MACILSLSCTVECTLSLSSKFDINMRCEFGTRCGYNRLSVTAKYSICPRRVGDQLLVQNCDAHKGSQKRYARKILLLLEKFEFWVCRHRRVCDFLVCWVVREACLRPHYSTQFRVANNLLSYMDINKYNLGPWEPPNNSLWMQTSKAWKDKRESR</sequence>
<evidence type="ECO:0000313" key="1">
    <source>
        <dbReference type="EMBL" id="KAF2258515.1"/>
    </source>
</evidence>
<keyword evidence="2" id="KW-1185">Reference proteome</keyword>
<accession>A0A9P4JZ54</accession>
<evidence type="ECO:0000313" key="2">
    <source>
        <dbReference type="Proteomes" id="UP000800093"/>
    </source>
</evidence>
<reference evidence="2" key="1">
    <citation type="journal article" date="2020" name="Stud. Mycol.">
        <title>101 Dothideomycetes genomes: A test case for predicting lifestyles and emergence of pathogens.</title>
        <authorList>
            <person name="Haridas S."/>
            <person name="Albert R."/>
            <person name="Binder M."/>
            <person name="Bloem J."/>
            <person name="LaButti K."/>
            <person name="Salamov A."/>
            <person name="Andreopoulos B."/>
            <person name="Baker S."/>
            <person name="Barry K."/>
            <person name="Bills G."/>
            <person name="Bluhm B."/>
            <person name="Cannon C."/>
            <person name="Castanera R."/>
            <person name="Culley D."/>
            <person name="Daum C."/>
            <person name="Ezra D."/>
            <person name="Gonzalez J."/>
            <person name="Henrissat B."/>
            <person name="Kuo A."/>
            <person name="Liang C."/>
            <person name="Lipzen A."/>
            <person name="Lutzoni F."/>
            <person name="Magnuson J."/>
            <person name="Mondo S."/>
            <person name="Nolan M."/>
            <person name="Ohm R."/>
            <person name="Pangilinan J."/>
            <person name="Park H.-J."/>
            <person name="Ramirez L."/>
            <person name="Alfaro M."/>
            <person name="Sun H."/>
            <person name="Tritt A."/>
            <person name="Yoshinaga Y."/>
            <person name="Zwiers L.-H."/>
            <person name="Turgeon B."/>
            <person name="Goodwin S."/>
            <person name="Spatafora J."/>
            <person name="Crous P."/>
            <person name="Grigoriev I."/>
        </authorList>
    </citation>
    <scope>NUCLEOTIDE SEQUENCE [LARGE SCALE GENOMIC DNA]</scope>
    <source>
        <strain evidence="2">CBS 304.66</strain>
    </source>
</reference>
<dbReference type="Proteomes" id="UP000800093">
    <property type="component" value="Unassembled WGS sequence"/>
</dbReference>
<dbReference type="EMBL" id="ML986759">
    <property type="protein sequence ID" value="KAF2258515.1"/>
    <property type="molecule type" value="Genomic_DNA"/>
</dbReference>
<dbReference type="AlphaFoldDB" id="A0A9P4JZ54"/>
<protein>
    <submittedName>
        <fullName evidence="1">Uncharacterized protein</fullName>
    </submittedName>
</protein>